<keyword evidence="4" id="KW-0460">Magnesium</keyword>
<comment type="cofactor">
    <cofactor evidence="1">
        <name>Mg(2+)</name>
        <dbReference type="ChEBI" id="CHEBI:18420"/>
    </cofactor>
</comment>
<gene>
    <name evidence="6" type="ordered locus">CAP2UW1_1389</name>
</gene>
<dbReference type="GO" id="GO:0016787">
    <property type="term" value="F:hydrolase activity"/>
    <property type="evidence" value="ECO:0007669"/>
    <property type="project" value="UniProtKB-KW"/>
</dbReference>
<dbReference type="PANTHER" id="PTHR31609">
    <property type="entry name" value="YDJC DEACETYLASE FAMILY MEMBER"/>
    <property type="match status" value="1"/>
</dbReference>
<evidence type="ECO:0008006" key="7">
    <source>
        <dbReference type="Google" id="ProtNLM"/>
    </source>
</evidence>
<dbReference type="HOGENOM" id="CLU_064244_3_0_4"/>
<proteinExistence type="predicted"/>
<reference evidence="6" key="2">
    <citation type="submission" date="2009-09" db="EMBL/GenBank/DDBJ databases">
        <title>Complete sequence of chromosome of Candidatus Accumulibacter phosphatis clade IIA str. UW-1.</title>
        <authorList>
            <consortium name="US DOE Joint Genome Institute"/>
            <person name="Martin H.G."/>
            <person name="Ivanova N."/>
            <person name="Kunin V."/>
            <person name="Warnecke F."/>
            <person name="Barry K."/>
            <person name="He S."/>
            <person name="Salamov A."/>
            <person name="Szeto E."/>
            <person name="Dalin E."/>
            <person name="Pangilinan J.L."/>
            <person name="Lapidus A."/>
            <person name="Lowry S."/>
            <person name="Kyrpides N.C."/>
            <person name="McMahon K.D."/>
            <person name="Hugenholtz P."/>
        </authorList>
    </citation>
    <scope>NUCLEOTIDE SEQUENCE [LARGE SCALE GENOMIC DNA]</scope>
    <source>
        <strain evidence="6">UW-1</strain>
    </source>
</reference>
<evidence type="ECO:0000256" key="5">
    <source>
        <dbReference type="ARBA" id="ARBA00023277"/>
    </source>
</evidence>
<dbReference type="CDD" id="cd10807">
    <property type="entry name" value="YdjC_like_3"/>
    <property type="match status" value="1"/>
</dbReference>
<protein>
    <recommendedName>
        <fullName evidence="7">YdjC family protein</fullName>
    </recommendedName>
</protein>
<evidence type="ECO:0000256" key="1">
    <source>
        <dbReference type="ARBA" id="ARBA00001946"/>
    </source>
</evidence>
<dbReference type="Pfam" id="PF04794">
    <property type="entry name" value="YdjC"/>
    <property type="match status" value="1"/>
</dbReference>
<evidence type="ECO:0000313" key="6">
    <source>
        <dbReference type="EMBL" id="ACV34713.1"/>
    </source>
</evidence>
<organism evidence="6">
    <name type="scientific">Accumulibacter regalis</name>
    <dbReference type="NCBI Taxonomy" id="522306"/>
    <lineage>
        <taxon>Bacteria</taxon>
        <taxon>Pseudomonadati</taxon>
        <taxon>Pseudomonadota</taxon>
        <taxon>Betaproteobacteria</taxon>
        <taxon>Candidatus Accumulibacter</taxon>
    </lineage>
</organism>
<evidence type="ECO:0000256" key="2">
    <source>
        <dbReference type="ARBA" id="ARBA00022723"/>
    </source>
</evidence>
<dbReference type="InterPro" id="IPR006879">
    <property type="entry name" value="YdjC-like"/>
</dbReference>
<evidence type="ECO:0000256" key="4">
    <source>
        <dbReference type="ARBA" id="ARBA00022842"/>
    </source>
</evidence>
<dbReference type="GO" id="GO:0019213">
    <property type="term" value="F:deacetylase activity"/>
    <property type="evidence" value="ECO:0007669"/>
    <property type="project" value="TreeGrafter"/>
</dbReference>
<dbReference type="PANTHER" id="PTHR31609:SF1">
    <property type="entry name" value="CARBOHYDRATE DEACETYLASE"/>
    <property type="match status" value="1"/>
</dbReference>
<dbReference type="SUPFAM" id="SSF88713">
    <property type="entry name" value="Glycoside hydrolase/deacetylase"/>
    <property type="match status" value="1"/>
</dbReference>
<dbReference type="KEGG" id="app:CAP2UW1_1389"/>
<dbReference type="EMBL" id="CP001715">
    <property type="protein sequence ID" value="ACV34713.1"/>
    <property type="molecule type" value="Genomic_DNA"/>
</dbReference>
<dbReference type="eggNOG" id="COG3394">
    <property type="taxonomic scope" value="Bacteria"/>
</dbReference>
<dbReference type="AlphaFoldDB" id="C7RSK0"/>
<keyword evidence="3" id="KW-0378">Hydrolase</keyword>
<keyword evidence="2" id="KW-0479">Metal-binding</keyword>
<sequence length="265" mass="28971">MAPGISSGIIELARCDRLSAVSCLSRGRFFRQYAPALAGFPVDRGLHLNLTERLQEDEFSRPLSRLLLSCLTRQIDSSLITREVERQLDAFEGVFGKAPDFVDGHQHVHQFPVIRDCLIEVLRRRYPECLPWLRSTLPAALPTISTPYRLKASLIGYLGGSALKELGGQNGFRMNARLLGVYGFKGGAGEYCGLLDRWLAGACAGDLLMCHPAASVDGGVDFAGQRVAEYAVLSGAHFSQLLAQHAVEVQRLRHGHVELPQSGSS</sequence>
<dbReference type="STRING" id="522306.CAP2UW1_1389"/>
<dbReference type="GO" id="GO:0005975">
    <property type="term" value="P:carbohydrate metabolic process"/>
    <property type="evidence" value="ECO:0007669"/>
    <property type="project" value="InterPro"/>
</dbReference>
<dbReference type="InterPro" id="IPR011330">
    <property type="entry name" value="Glyco_hydro/deAcase_b/a-brl"/>
</dbReference>
<name>C7RSK0_ACCRE</name>
<keyword evidence="5" id="KW-0119">Carbohydrate metabolism</keyword>
<dbReference type="Gene3D" id="3.20.20.370">
    <property type="entry name" value="Glycoside hydrolase/deacetylase"/>
    <property type="match status" value="1"/>
</dbReference>
<dbReference type="GO" id="GO:0046872">
    <property type="term" value="F:metal ion binding"/>
    <property type="evidence" value="ECO:0007669"/>
    <property type="project" value="UniProtKB-KW"/>
</dbReference>
<accession>C7RSK0</accession>
<reference evidence="6" key="1">
    <citation type="submission" date="2009-08" db="EMBL/GenBank/DDBJ databases">
        <authorList>
            <consortium name="US DOE Joint Genome Institute"/>
            <person name="Lucas S."/>
            <person name="Copeland A."/>
            <person name="Lapidus A."/>
            <person name="Glavina del Rio T."/>
            <person name="Dalin E."/>
            <person name="Tice H."/>
            <person name="Bruce D."/>
            <person name="Barry K."/>
            <person name="Pitluck S."/>
            <person name="Lowry S."/>
            <person name="Larimer F."/>
            <person name="Land M."/>
            <person name="Hauser L."/>
            <person name="Kyrpides N."/>
            <person name="Ivanova N."/>
            <person name="McMahon K.D."/>
            <person name="Hugenholtz P."/>
        </authorList>
    </citation>
    <scope>NUCLEOTIDE SEQUENCE</scope>
    <source>
        <strain evidence="6">UW-1</strain>
    </source>
</reference>
<evidence type="ECO:0000256" key="3">
    <source>
        <dbReference type="ARBA" id="ARBA00022801"/>
    </source>
</evidence>